<evidence type="ECO:0000313" key="2">
    <source>
        <dbReference type="Proteomes" id="UP000094527"/>
    </source>
</evidence>
<comment type="caution">
    <text evidence="1">The sequence shown here is derived from an EMBL/GenBank/DDBJ whole genome shotgun (WGS) entry which is preliminary data.</text>
</comment>
<keyword evidence="2" id="KW-1185">Reference proteome</keyword>
<dbReference type="Proteomes" id="UP000094527">
    <property type="component" value="Unassembled WGS sequence"/>
</dbReference>
<name>A0A1D2M8V2_ORCCI</name>
<protein>
    <submittedName>
        <fullName evidence="1">Uncharacterized protein</fullName>
    </submittedName>
</protein>
<evidence type="ECO:0000313" key="1">
    <source>
        <dbReference type="EMBL" id="ODM89417.1"/>
    </source>
</evidence>
<organism evidence="1 2">
    <name type="scientific">Orchesella cincta</name>
    <name type="common">Springtail</name>
    <name type="synonym">Podura cincta</name>
    <dbReference type="NCBI Taxonomy" id="48709"/>
    <lineage>
        <taxon>Eukaryota</taxon>
        <taxon>Metazoa</taxon>
        <taxon>Ecdysozoa</taxon>
        <taxon>Arthropoda</taxon>
        <taxon>Hexapoda</taxon>
        <taxon>Collembola</taxon>
        <taxon>Entomobryomorpha</taxon>
        <taxon>Entomobryoidea</taxon>
        <taxon>Orchesellidae</taxon>
        <taxon>Orchesellinae</taxon>
        <taxon>Orchesella</taxon>
    </lineage>
</organism>
<reference evidence="1 2" key="1">
    <citation type="journal article" date="2016" name="Genome Biol. Evol.">
        <title>Gene Family Evolution Reflects Adaptation to Soil Environmental Stressors in the Genome of the Collembolan Orchesella cincta.</title>
        <authorList>
            <person name="Faddeeva-Vakhrusheva A."/>
            <person name="Derks M.F."/>
            <person name="Anvar S.Y."/>
            <person name="Agamennone V."/>
            <person name="Suring W."/>
            <person name="Smit S."/>
            <person name="van Straalen N.M."/>
            <person name="Roelofs D."/>
        </authorList>
    </citation>
    <scope>NUCLEOTIDE SEQUENCE [LARGE SCALE GENOMIC DNA]</scope>
    <source>
        <tissue evidence="1">Mixed pool</tissue>
    </source>
</reference>
<gene>
    <name evidence="1" type="ORF">Ocin01_17265</name>
</gene>
<dbReference type="AlphaFoldDB" id="A0A1D2M8V2"/>
<proteinExistence type="predicted"/>
<dbReference type="EMBL" id="LJIJ01002655">
    <property type="protein sequence ID" value="ODM89417.1"/>
    <property type="molecule type" value="Genomic_DNA"/>
</dbReference>
<sequence>MHMLNPERAHPLHKTLCWRKRITVLYPFSSSPPATAEYWILLEETLCRQHKIIILRGENLIRTHLLKKKVCFRRELNPSSKRKHRHHQVISAIRDTSQAFR</sequence>
<accession>A0A1D2M8V2</accession>